<feature type="compositionally biased region" description="Basic and acidic residues" evidence="1">
    <location>
        <begin position="14"/>
        <end position="28"/>
    </location>
</feature>
<feature type="compositionally biased region" description="Basic and acidic residues" evidence="1">
    <location>
        <begin position="364"/>
        <end position="391"/>
    </location>
</feature>
<sequence length="412" mass="45219">MNVDQGNPYNMPPTEDKDSSSPEKESEHGINSSLLGTSDMVLGNCETISQCSGDSSDRLSSIDTDAEIQKSDSEVKLNIKRSNSIFSTSAAGSRRCSESRDKLSESLSKVFKKVFQRSRTPSPSPKGKKVKRSWKRISLSRQNSGSSEDDTSKDPIINGDSLQKSDLECCETNSTMQHSQTSDCLNLDTTDEFSNISDICMPKSQTYAALSDALRLAMLHNINPEYGPHSHNNSNKKDCLLEEGNYEDNYHPSIYLSSENDSSQAIDIPILSPTMLAMPYADPDSHSDMSDISDDEGTTAELCGYFNCNSLQCQEAHAHEYEPGENFSLDQALPKSGSKKLVDEIVASESETPKSGRSSPSLQRLRELGEKVKEMGTREMGSRGGKNKEDGTSLQRNKPQSSSFKIGKIAEV</sequence>
<evidence type="ECO:0000313" key="3">
    <source>
        <dbReference type="Proteomes" id="UP001497623"/>
    </source>
</evidence>
<comment type="caution">
    <text evidence="2">The sequence shown here is derived from an EMBL/GenBank/DDBJ whole genome shotgun (WGS) entry which is preliminary data.</text>
</comment>
<feature type="region of interest" description="Disordered" evidence="1">
    <location>
        <begin position="346"/>
        <end position="412"/>
    </location>
</feature>
<feature type="compositionally biased region" description="Basic and acidic residues" evidence="1">
    <location>
        <begin position="67"/>
        <end position="77"/>
    </location>
</feature>
<proteinExistence type="predicted"/>
<accession>A0AAV2QAE5</accession>
<protein>
    <submittedName>
        <fullName evidence="2">Uncharacterized protein</fullName>
    </submittedName>
</protein>
<feature type="non-terminal residue" evidence="2">
    <location>
        <position position="412"/>
    </location>
</feature>
<dbReference type="EMBL" id="CAXKWB010004269">
    <property type="protein sequence ID" value="CAL4073085.1"/>
    <property type="molecule type" value="Genomic_DNA"/>
</dbReference>
<gene>
    <name evidence="2" type="ORF">MNOR_LOCUS9015</name>
</gene>
<name>A0AAV2QAE5_MEGNR</name>
<feature type="compositionally biased region" description="Polar residues" evidence="1">
    <location>
        <begin position="392"/>
        <end position="404"/>
    </location>
</feature>
<feature type="compositionally biased region" description="Polar residues" evidence="1">
    <location>
        <begin position="80"/>
        <end position="91"/>
    </location>
</feature>
<dbReference type="Proteomes" id="UP001497623">
    <property type="component" value="Unassembled WGS sequence"/>
</dbReference>
<feature type="compositionally biased region" description="Polar residues" evidence="1">
    <location>
        <begin position="49"/>
        <end position="63"/>
    </location>
</feature>
<dbReference type="AlphaFoldDB" id="A0AAV2QAE5"/>
<feature type="region of interest" description="Disordered" evidence="1">
    <location>
        <begin position="1"/>
        <end position="37"/>
    </location>
</feature>
<evidence type="ECO:0000313" key="2">
    <source>
        <dbReference type="EMBL" id="CAL4073085.1"/>
    </source>
</evidence>
<organism evidence="2 3">
    <name type="scientific">Meganyctiphanes norvegica</name>
    <name type="common">Northern krill</name>
    <name type="synonym">Thysanopoda norvegica</name>
    <dbReference type="NCBI Taxonomy" id="48144"/>
    <lineage>
        <taxon>Eukaryota</taxon>
        <taxon>Metazoa</taxon>
        <taxon>Ecdysozoa</taxon>
        <taxon>Arthropoda</taxon>
        <taxon>Crustacea</taxon>
        <taxon>Multicrustacea</taxon>
        <taxon>Malacostraca</taxon>
        <taxon>Eumalacostraca</taxon>
        <taxon>Eucarida</taxon>
        <taxon>Euphausiacea</taxon>
        <taxon>Euphausiidae</taxon>
        <taxon>Meganyctiphanes</taxon>
    </lineage>
</organism>
<feature type="compositionally biased region" description="Basic residues" evidence="1">
    <location>
        <begin position="126"/>
        <end position="135"/>
    </location>
</feature>
<keyword evidence="3" id="KW-1185">Reference proteome</keyword>
<feature type="compositionally biased region" description="Polar residues" evidence="1">
    <location>
        <begin position="349"/>
        <end position="362"/>
    </location>
</feature>
<reference evidence="2 3" key="1">
    <citation type="submission" date="2024-05" db="EMBL/GenBank/DDBJ databases">
        <authorList>
            <person name="Wallberg A."/>
        </authorList>
    </citation>
    <scope>NUCLEOTIDE SEQUENCE [LARGE SCALE GENOMIC DNA]</scope>
</reference>
<evidence type="ECO:0000256" key="1">
    <source>
        <dbReference type="SAM" id="MobiDB-lite"/>
    </source>
</evidence>
<feature type="region of interest" description="Disordered" evidence="1">
    <location>
        <begin position="49"/>
        <end position="99"/>
    </location>
</feature>
<feature type="region of interest" description="Disordered" evidence="1">
    <location>
        <begin position="114"/>
        <end position="158"/>
    </location>
</feature>